<feature type="domain" description="FAD-dependent urate hydroxylase HpyO/Asp monooxygenase CreE-like FAD/NAD(P)-binding" evidence="1">
    <location>
        <begin position="12"/>
        <end position="43"/>
    </location>
</feature>
<accession>A0A9P3ECI7</accession>
<sequence>MNASITTCQILIVGGGAAGIATAASLLARDAALQITLVDPADTHYYQPGWTMVGAGIFTP</sequence>
<dbReference type="PANTHER" id="PTHR10632:SF2">
    <property type="entry name" value="SULFIDE:QUINONE OXIDOREDUCTASE, MITOCHONDRIAL"/>
    <property type="match status" value="1"/>
</dbReference>
<dbReference type="EMBL" id="BMZW01000009">
    <property type="protein sequence ID" value="GFZ59540.1"/>
    <property type="molecule type" value="Genomic_DNA"/>
</dbReference>
<dbReference type="InterPro" id="IPR015904">
    <property type="entry name" value="Sulphide_quinone_reductase"/>
</dbReference>
<reference evidence="2" key="1">
    <citation type="submission" date="2020-09" db="EMBL/GenBank/DDBJ databases">
        <title>Pseudomonas syringae pv. eriobotryae genome sequence causing loquat canker disease.</title>
        <authorList>
            <person name="Fukuda S."/>
            <person name="Tashiro H."/>
            <person name="Nagano Y."/>
        </authorList>
    </citation>
    <scope>NUCLEOTIDE SEQUENCE</scope>
    <source>
        <strain evidence="2">AM001</strain>
    </source>
</reference>
<proteinExistence type="predicted"/>
<dbReference type="InterPro" id="IPR036188">
    <property type="entry name" value="FAD/NAD-bd_sf"/>
</dbReference>
<organism evidence="2 3">
    <name type="scientific">Pseudomonas amygdali pv. eriobotryae</name>
    <dbReference type="NCBI Taxonomy" id="129137"/>
    <lineage>
        <taxon>Bacteria</taxon>
        <taxon>Pseudomonadati</taxon>
        <taxon>Pseudomonadota</taxon>
        <taxon>Gammaproteobacteria</taxon>
        <taxon>Pseudomonadales</taxon>
        <taxon>Pseudomonadaceae</taxon>
        <taxon>Pseudomonas</taxon>
        <taxon>Pseudomonas amygdali</taxon>
    </lineage>
</organism>
<dbReference type="GO" id="GO:0070224">
    <property type="term" value="F:sulfide:quinone oxidoreductase activity"/>
    <property type="evidence" value="ECO:0007669"/>
    <property type="project" value="TreeGrafter"/>
</dbReference>
<comment type="caution">
    <text evidence="2">The sequence shown here is derived from an EMBL/GenBank/DDBJ whole genome shotgun (WGS) entry which is preliminary data.</text>
</comment>
<dbReference type="AlphaFoldDB" id="A0A9P3ECI7"/>
<name>A0A9P3ECI7_PSEA0</name>
<evidence type="ECO:0000313" key="3">
    <source>
        <dbReference type="Proteomes" id="UP000630864"/>
    </source>
</evidence>
<dbReference type="InterPro" id="IPR038732">
    <property type="entry name" value="HpyO/CreE_NAD-binding"/>
</dbReference>
<dbReference type="GO" id="GO:0070221">
    <property type="term" value="P:sulfide oxidation, using sulfide:quinone oxidoreductase"/>
    <property type="evidence" value="ECO:0007669"/>
    <property type="project" value="TreeGrafter"/>
</dbReference>
<dbReference type="Proteomes" id="UP000630864">
    <property type="component" value="Unassembled WGS sequence"/>
</dbReference>
<dbReference type="PANTHER" id="PTHR10632">
    <property type="entry name" value="SULFIDE:QUINONE OXIDOREDUCTASE"/>
    <property type="match status" value="1"/>
</dbReference>
<dbReference type="SUPFAM" id="SSF51905">
    <property type="entry name" value="FAD/NAD(P)-binding domain"/>
    <property type="match status" value="1"/>
</dbReference>
<evidence type="ECO:0000259" key="1">
    <source>
        <dbReference type="Pfam" id="PF13454"/>
    </source>
</evidence>
<gene>
    <name evidence="2" type="ORF">PSE10A_20510</name>
</gene>
<dbReference type="Pfam" id="PF13454">
    <property type="entry name" value="NAD_binding_9"/>
    <property type="match status" value="1"/>
</dbReference>
<protein>
    <recommendedName>
        <fullName evidence="1">FAD-dependent urate hydroxylase HpyO/Asp monooxygenase CreE-like FAD/NAD(P)-binding domain-containing protein</fullName>
    </recommendedName>
</protein>
<dbReference type="GO" id="GO:0071949">
    <property type="term" value="F:FAD binding"/>
    <property type="evidence" value="ECO:0007669"/>
    <property type="project" value="TreeGrafter"/>
</dbReference>
<dbReference type="Gene3D" id="3.50.50.100">
    <property type="match status" value="1"/>
</dbReference>
<evidence type="ECO:0000313" key="2">
    <source>
        <dbReference type="EMBL" id="GFZ59540.1"/>
    </source>
</evidence>